<protein>
    <submittedName>
        <fullName evidence="3">Thiopeptide-type bacteriocin biosynthesis protein</fullName>
    </submittedName>
</protein>
<dbReference type="InterPro" id="IPR006827">
    <property type="entry name" value="Lant_deHydtase_N"/>
</dbReference>
<dbReference type="Proteomes" id="UP000240572">
    <property type="component" value="Unassembled WGS sequence"/>
</dbReference>
<keyword evidence="4" id="KW-1185">Reference proteome</keyword>
<gene>
    <name evidence="3" type="ORF">B0I18_101879</name>
</gene>
<dbReference type="AlphaFoldDB" id="A0A2P8DBX5"/>
<evidence type="ECO:0000313" key="4">
    <source>
        <dbReference type="Proteomes" id="UP000240572"/>
    </source>
</evidence>
<proteinExistence type="predicted"/>
<dbReference type="InterPro" id="IPR023809">
    <property type="entry name" value="Thiopep_bacteriocin_synth_dom"/>
</dbReference>
<evidence type="ECO:0000259" key="1">
    <source>
        <dbReference type="Pfam" id="PF04738"/>
    </source>
</evidence>
<dbReference type="EMBL" id="PYGD01000001">
    <property type="protein sequence ID" value="PSK94719.1"/>
    <property type="molecule type" value="Genomic_DNA"/>
</dbReference>
<sequence length="1052" mass="120081">MPLTSSDFFVLRTPLFPVAQYKDIFEKDPAQLIAGKPEFAYALYIGSRELVKELNRFIEQPGEFNEKKINKLKSSLYKYWVRACSRSTPYGVFAGCSLGTIGAETQLTINGPGEAIQQVRLDMDYYTKVCSYILKEVYIRKELRFYTNNSVYKIGDKFRYAEYTINNNRRKYLLSSITNSVFIEQIIEKAQAGLTIGEMVQLILAEDDSIAQEEAEGFVNELIDAQLLISEMEPKITGPGNLPLLIDRLESIADAKALRDQLLALSVLFSKQDYDQERLSEIHQQCETDFPIALPKDLLQIDLFKSTSHCTLSADMVNDITQKLSKLLAICNSYPQGNTELTNFGNKLNELYDGQEIPLNLALDAETGIGYGASIDNSFHTPFVEDIMAGGGSNGPSTINWTPLQQLSLDKYEQFIKDRLTTVHITDEDLKPFGKTDNLNFASSCFLFGSLHKAAPGAPEGQDYLFSMQSLGGPSAANLLGRFCSGDTEMTEKVKDLLREEEATDPDAIFAEVVHFPEARATNVLIRPILRPYEIPYVGVASVDAEHQLPLSDLMVSVQRGNIVLRSKKWNKRVIPRLSSAHNYGYNSLPAYKFLCDLQQQGVRSGFYWDWGVCSGKPYLPRVMYHNIIISRATWELKQKDVDTLTKDKNKIVENITRYREERNMPALVTIADADNELLIDCTQPESLEILFDFVKKRQSVKLREFLFGENESMVTDTDNRAYTNEVLIPLRYKPVTAEQKAAARFHDQEQMQSIPRNYTPGSEWLYVKIYCGYALTEELLSTYFAEKIPEWKEAGLAESFFFLRYADPNPHLRLRFLNSADRSKNEQLLTMIFDDLQPYIEAGQIKKIQTDTYTREIERYGASTMALSEQLFDADSHAVLGIVSMLEGPEGEEYRWKLAARGLDILLDDFGFNLEWKKNLLGNLQRGFVEEFGGAKLLNKQLNDKYRRFQKDIESFLNDEDDEQNDIADVIDIFRQRSARIRELAPEIVRLAAEESGNENQHWDLLSSYIHMFLNRLFVAKQRKHELLIYHFLEKYYTSKVAQAAKAVPVS</sequence>
<dbReference type="RefSeq" id="WP_106521407.1">
    <property type="nucleotide sequence ID" value="NZ_PYGD01000001.1"/>
</dbReference>
<accession>A0A2P8DBX5</accession>
<dbReference type="NCBIfam" id="TIGR03891">
    <property type="entry name" value="thiopep_ocin"/>
    <property type="match status" value="1"/>
</dbReference>
<feature type="domain" description="Thiopeptide-type bacteriocin biosynthesis" evidence="2">
    <location>
        <begin position="765"/>
        <end position="1038"/>
    </location>
</feature>
<dbReference type="OrthoDB" id="1273722at2"/>
<dbReference type="Pfam" id="PF14028">
    <property type="entry name" value="Lant_dehydr_C"/>
    <property type="match status" value="1"/>
</dbReference>
<name>A0A2P8DBX5_9BACT</name>
<dbReference type="Pfam" id="PF04738">
    <property type="entry name" value="Lant_dehydr_N"/>
    <property type="match status" value="1"/>
</dbReference>
<reference evidence="3 4" key="1">
    <citation type="submission" date="2018-03" db="EMBL/GenBank/DDBJ databases">
        <title>Genomic Encyclopedia of Type Strains, Phase III (KMG-III): the genomes of soil and plant-associated and newly described type strains.</title>
        <authorList>
            <person name="Whitman W."/>
        </authorList>
    </citation>
    <scope>NUCLEOTIDE SEQUENCE [LARGE SCALE GENOMIC DNA]</scope>
    <source>
        <strain evidence="3 4">CGMCC 1.12700</strain>
    </source>
</reference>
<evidence type="ECO:0000313" key="3">
    <source>
        <dbReference type="EMBL" id="PSK94719.1"/>
    </source>
</evidence>
<feature type="domain" description="Lantibiotic dehydratase N-terminal" evidence="1">
    <location>
        <begin position="36"/>
        <end position="691"/>
    </location>
</feature>
<comment type="caution">
    <text evidence="3">The sequence shown here is derived from an EMBL/GenBank/DDBJ whole genome shotgun (WGS) entry which is preliminary data.</text>
</comment>
<organism evidence="3 4">
    <name type="scientific">Taibaiella chishuiensis</name>
    <dbReference type="NCBI Taxonomy" id="1434707"/>
    <lineage>
        <taxon>Bacteria</taxon>
        <taxon>Pseudomonadati</taxon>
        <taxon>Bacteroidota</taxon>
        <taxon>Chitinophagia</taxon>
        <taxon>Chitinophagales</taxon>
        <taxon>Chitinophagaceae</taxon>
        <taxon>Taibaiella</taxon>
    </lineage>
</organism>
<evidence type="ECO:0000259" key="2">
    <source>
        <dbReference type="Pfam" id="PF14028"/>
    </source>
</evidence>